<dbReference type="Pfam" id="PF13640">
    <property type="entry name" value="2OG-FeII_Oxy_3"/>
    <property type="match status" value="1"/>
</dbReference>
<dbReference type="InterPro" id="IPR005123">
    <property type="entry name" value="Oxoglu/Fe-dep_dioxygenase_dom"/>
</dbReference>
<comment type="similarity">
    <text evidence="4">Belongs to the P4HA family.</text>
</comment>
<feature type="domain" description="Fe2OG dioxygenase" evidence="13">
    <location>
        <begin position="465"/>
        <end position="571"/>
    </location>
</feature>
<dbReference type="Pfam" id="PF08336">
    <property type="entry name" value="P4Ha_N"/>
    <property type="match status" value="1"/>
</dbReference>
<dbReference type="SMART" id="SM00702">
    <property type="entry name" value="P4Hc"/>
    <property type="match status" value="1"/>
</dbReference>
<protein>
    <recommendedName>
        <fullName evidence="5">procollagen-proline 4-dioxygenase</fullName>
        <ecNumber evidence="5">1.14.11.2</ecNumber>
    </recommendedName>
</protein>
<name>A0A7M5XDC9_9CNID</name>
<dbReference type="OrthoDB" id="10045365at2759"/>
<dbReference type="AlphaFoldDB" id="A0A7M5XDC9"/>
<evidence type="ECO:0000313" key="15">
    <source>
        <dbReference type="Proteomes" id="UP000594262"/>
    </source>
</evidence>
<dbReference type="Gene3D" id="2.60.120.620">
    <property type="entry name" value="q2cbj1_9rhob like domain"/>
    <property type="match status" value="1"/>
</dbReference>
<evidence type="ECO:0000256" key="2">
    <source>
        <dbReference type="ARBA" id="ARBA00002035"/>
    </source>
</evidence>
<keyword evidence="9" id="KW-0223">Dioxygenase</keyword>
<evidence type="ECO:0000256" key="6">
    <source>
        <dbReference type="ARBA" id="ARBA00022723"/>
    </source>
</evidence>
<dbReference type="PROSITE" id="PS51471">
    <property type="entry name" value="FE2OG_OXY"/>
    <property type="match status" value="1"/>
</dbReference>
<evidence type="ECO:0000259" key="13">
    <source>
        <dbReference type="PROSITE" id="PS51471"/>
    </source>
</evidence>
<dbReference type="PANTHER" id="PTHR10869">
    <property type="entry name" value="PROLYL 4-HYDROXYLASE ALPHA SUBUNIT"/>
    <property type="match status" value="1"/>
</dbReference>
<keyword evidence="11" id="KW-0408">Iron</keyword>
<dbReference type="Gene3D" id="1.25.40.10">
    <property type="entry name" value="Tetratricopeptide repeat domain"/>
    <property type="match status" value="1"/>
</dbReference>
<dbReference type="InterPro" id="IPR006620">
    <property type="entry name" value="Pro_4_hyd_alph"/>
</dbReference>
<comment type="cofactor">
    <cofactor evidence="1">
        <name>L-ascorbate</name>
        <dbReference type="ChEBI" id="CHEBI:38290"/>
    </cofactor>
</comment>
<evidence type="ECO:0000256" key="12">
    <source>
        <dbReference type="ARBA" id="ARBA00023180"/>
    </source>
</evidence>
<dbReference type="GO" id="GO:0005506">
    <property type="term" value="F:iron ion binding"/>
    <property type="evidence" value="ECO:0007669"/>
    <property type="project" value="InterPro"/>
</dbReference>
<evidence type="ECO:0000256" key="7">
    <source>
        <dbReference type="ARBA" id="ARBA00022824"/>
    </source>
</evidence>
<keyword evidence="7" id="KW-0256">Endoplasmic reticulum</keyword>
<dbReference type="EnsemblMetazoa" id="CLYHEMT021114.4">
    <property type="protein sequence ID" value="CLYHEMP021114.4"/>
    <property type="gene ID" value="CLYHEMG021114"/>
</dbReference>
<reference evidence="14" key="1">
    <citation type="submission" date="2021-01" db="UniProtKB">
        <authorList>
            <consortium name="EnsemblMetazoa"/>
        </authorList>
    </citation>
    <scope>IDENTIFICATION</scope>
</reference>
<dbReference type="Gene3D" id="6.10.140.1460">
    <property type="match status" value="1"/>
</dbReference>
<accession>A0A7M5XDC9</accession>
<keyword evidence="15" id="KW-1185">Reference proteome</keyword>
<organism evidence="14 15">
    <name type="scientific">Clytia hemisphaerica</name>
    <dbReference type="NCBI Taxonomy" id="252671"/>
    <lineage>
        <taxon>Eukaryota</taxon>
        <taxon>Metazoa</taxon>
        <taxon>Cnidaria</taxon>
        <taxon>Hydrozoa</taxon>
        <taxon>Hydroidolina</taxon>
        <taxon>Leptothecata</taxon>
        <taxon>Obeliida</taxon>
        <taxon>Clytiidae</taxon>
        <taxon>Clytia</taxon>
    </lineage>
</organism>
<evidence type="ECO:0000256" key="4">
    <source>
        <dbReference type="ARBA" id="ARBA00006511"/>
    </source>
</evidence>
<evidence type="ECO:0000256" key="9">
    <source>
        <dbReference type="ARBA" id="ARBA00022964"/>
    </source>
</evidence>
<dbReference type="PANTHER" id="PTHR10869:SF244">
    <property type="entry name" value="PROLYL 4-HYDROXYLASE SUBUNIT ALPHA-2"/>
    <property type="match status" value="1"/>
</dbReference>
<keyword evidence="12" id="KW-0325">Glycoprotein</keyword>
<dbReference type="GO" id="GO:0031418">
    <property type="term" value="F:L-ascorbic acid binding"/>
    <property type="evidence" value="ECO:0007669"/>
    <property type="project" value="UniProtKB-KW"/>
</dbReference>
<dbReference type="SUPFAM" id="SSF48452">
    <property type="entry name" value="TPR-like"/>
    <property type="match status" value="1"/>
</dbReference>
<dbReference type="InterPro" id="IPR011990">
    <property type="entry name" value="TPR-like_helical_dom_sf"/>
</dbReference>
<dbReference type="InterPro" id="IPR013547">
    <property type="entry name" value="P4H_N"/>
</dbReference>
<dbReference type="InterPro" id="IPR045054">
    <property type="entry name" value="P4HA-like"/>
</dbReference>
<evidence type="ECO:0000256" key="11">
    <source>
        <dbReference type="ARBA" id="ARBA00023004"/>
    </source>
</evidence>
<evidence type="ECO:0000256" key="8">
    <source>
        <dbReference type="ARBA" id="ARBA00022896"/>
    </source>
</evidence>
<dbReference type="GO" id="GO:0005788">
    <property type="term" value="C:endoplasmic reticulum lumen"/>
    <property type="evidence" value="ECO:0007669"/>
    <property type="project" value="UniProtKB-SubCell"/>
</dbReference>
<evidence type="ECO:0000256" key="10">
    <source>
        <dbReference type="ARBA" id="ARBA00023002"/>
    </source>
</evidence>
<evidence type="ECO:0000256" key="5">
    <source>
        <dbReference type="ARBA" id="ARBA00012269"/>
    </source>
</evidence>
<dbReference type="EC" id="1.14.11.2" evidence="5"/>
<dbReference type="InterPro" id="IPR044862">
    <property type="entry name" value="Pro_4_hyd_alph_FE2OG_OXY"/>
</dbReference>
<proteinExistence type="inferred from homology"/>
<evidence type="ECO:0000313" key="14">
    <source>
        <dbReference type="EnsemblMetazoa" id="CLYHEMP021114.4"/>
    </source>
</evidence>
<keyword evidence="10" id="KW-0560">Oxidoreductase</keyword>
<comment type="subcellular location">
    <subcellularLocation>
        <location evidence="3">Endoplasmic reticulum lumen</location>
    </subcellularLocation>
</comment>
<evidence type="ECO:0000256" key="3">
    <source>
        <dbReference type="ARBA" id="ARBA00004319"/>
    </source>
</evidence>
<dbReference type="Proteomes" id="UP000594262">
    <property type="component" value="Unplaced"/>
</dbReference>
<dbReference type="GO" id="GO:0004656">
    <property type="term" value="F:procollagen-proline 4-dioxygenase activity"/>
    <property type="evidence" value="ECO:0007669"/>
    <property type="project" value="UniProtKB-EC"/>
</dbReference>
<evidence type="ECO:0000256" key="1">
    <source>
        <dbReference type="ARBA" id="ARBA00001961"/>
    </source>
</evidence>
<keyword evidence="6" id="KW-0479">Metal-binding</keyword>
<comment type="function">
    <text evidence="2">Catalyzes the post-translational formation of 4-hydroxyproline in -Xaa-Pro-Gly- sequences in collagens and other proteins.</text>
</comment>
<sequence>FQQKVGLDETRTNVVMRMIFGEDDVELSPSSFEREEKKLIRIVKSKKMEMEYLINLLVFIFTVKNVWCVGEETSSVYTSIAHMEPLLDIEGRLVKIAREYLQKERRRLGEFKQFAKSVEDAMELSKDEPLKYLGNPINSYLIIKRFTSGWRELTSRLEIDDSKVDEMKSIIESNKYQLPTYEIDLLGATGSIIRLQDTYELTAREISDGKIKGISRSAHQMTAEDCIHIAEYAQHHRRYIRMEEWAKEAERIFDDPSLSHRIGNVSRLAVYEILGWTAYLSNDLPTALKYTKLVLEIDPKNADALKNEEFYDFYVRENIEKWLTEEQWDYAEALKHLKHFRVGTLVQACTKNNKPVKIKDASKLVCFLTKDSPLLLLKPIRTTRVHDNPEVLIFHNILSDKEMTTLKKLATPYLRQAKVVEGDITEANYRIAKTMFLQENFPGVKKINTKLNRRFEAMTGLNTDTAEQLQINNYGLGGQYEFHHDHGEEGSLLANHPDGNRLATLLVYLTDVERGGETVFTRLGISVSPNKGDAVFWYNLFRNGQGIDDTLHASCPVISGSKWVANKWFHNFGNEFRRKCLLREDI</sequence>
<keyword evidence="8" id="KW-0847">Vitamin C</keyword>